<dbReference type="Pfam" id="PF00416">
    <property type="entry name" value="Ribosomal_S13"/>
    <property type="match status" value="1"/>
</dbReference>
<dbReference type="GO" id="GO:0005829">
    <property type="term" value="C:cytosol"/>
    <property type="evidence" value="ECO:0007669"/>
    <property type="project" value="TreeGrafter"/>
</dbReference>
<keyword evidence="3 5" id="KW-0687">Ribonucleoprotein</keyword>
<evidence type="ECO:0000256" key="6">
    <source>
        <dbReference type="SAM" id="MobiDB-lite"/>
    </source>
</evidence>
<feature type="compositionally biased region" description="Basic and acidic residues" evidence="6">
    <location>
        <begin position="175"/>
        <end position="209"/>
    </location>
</feature>
<dbReference type="NCBIfam" id="NF003140">
    <property type="entry name" value="PRK04053.1"/>
    <property type="match status" value="1"/>
</dbReference>
<evidence type="ECO:0000256" key="3">
    <source>
        <dbReference type="ARBA" id="ARBA00023274"/>
    </source>
</evidence>
<dbReference type="FunFam" id="1.10.8.50:FF:000001">
    <property type="entry name" value="30S ribosomal protein S13"/>
    <property type="match status" value="1"/>
</dbReference>
<dbReference type="PROSITE" id="PS50159">
    <property type="entry name" value="RIBOSOMAL_S13_2"/>
    <property type="match status" value="1"/>
</dbReference>
<keyword evidence="5" id="KW-0694">RNA-binding</keyword>
<dbReference type="GO" id="GO:0015935">
    <property type="term" value="C:small ribosomal subunit"/>
    <property type="evidence" value="ECO:0007669"/>
    <property type="project" value="TreeGrafter"/>
</dbReference>
<dbReference type="InterPro" id="IPR018269">
    <property type="entry name" value="Ribosomal_uS13_CS"/>
</dbReference>
<feature type="compositionally biased region" description="Low complexity" evidence="6">
    <location>
        <begin position="155"/>
        <end position="174"/>
    </location>
</feature>
<feature type="region of interest" description="Disordered" evidence="6">
    <location>
        <begin position="155"/>
        <end position="209"/>
    </location>
</feature>
<evidence type="ECO:0000313" key="7">
    <source>
        <dbReference type="EMBL" id="NWK02685.1"/>
    </source>
</evidence>
<dbReference type="InterPro" id="IPR027437">
    <property type="entry name" value="Rbsml_uS13_C"/>
</dbReference>
<keyword evidence="5" id="KW-0699">rRNA-binding</keyword>
<dbReference type="PANTHER" id="PTHR10871:SF3">
    <property type="entry name" value="SMALL RIBOSOMAL SUBUNIT PROTEIN US13"/>
    <property type="match status" value="1"/>
</dbReference>
<reference evidence="7 8" key="1">
    <citation type="journal article" date="2019" name="Environ. Microbiol.">
        <title>Genomics insights into ecotype formation of ammonia-oxidizing archaea in the deep ocean.</title>
        <authorList>
            <person name="Wang Y."/>
            <person name="Huang J.M."/>
            <person name="Cui G.J."/>
            <person name="Nunoura T."/>
            <person name="Takaki Y."/>
            <person name="Li W.L."/>
            <person name="Li J."/>
            <person name="Gao Z.M."/>
            <person name="Takai K."/>
            <person name="Zhang A.Q."/>
            <person name="Stepanauskas R."/>
        </authorList>
    </citation>
    <scope>NUCLEOTIDE SEQUENCE [LARGE SCALE GENOMIC DNA]</scope>
    <source>
        <strain evidence="7 8">N8</strain>
    </source>
</reference>
<dbReference type="EMBL" id="JACAST010000065">
    <property type="protein sequence ID" value="NWK02685.1"/>
    <property type="molecule type" value="Genomic_DNA"/>
</dbReference>
<evidence type="ECO:0000256" key="2">
    <source>
        <dbReference type="ARBA" id="ARBA00022980"/>
    </source>
</evidence>
<dbReference type="Gene3D" id="1.10.8.50">
    <property type="match status" value="1"/>
</dbReference>
<comment type="function">
    <text evidence="5">Located at the top of the head of the 30S subunit, it contacts several helices of the 16S rRNA. In the 70S ribosome it contacts the 23S rRNA (bridge B1a) and protein L5 of the 50S subunit (bridge B1b), connecting the 2 subunits; these bridges are implicated in subunit movement.</text>
</comment>
<dbReference type="Gene3D" id="4.10.910.10">
    <property type="entry name" value="30s ribosomal protein s13, domain 2"/>
    <property type="match status" value="1"/>
</dbReference>
<dbReference type="SUPFAM" id="SSF46946">
    <property type="entry name" value="S13-like H2TH domain"/>
    <property type="match status" value="1"/>
</dbReference>
<evidence type="ECO:0000256" key="4">
    <source>
        <dbReference type="ARBA" id="ARBA00063089"/>
    </source>
</evidence>
<evidence type="ECO:0000313" key="8">
    <source>
        <dbReference type="Proteomes" id="UP000529843"/>
    </source>
</evidence>
<dbReference type="InterPro" id="IPR010979">
    <property type="entry name" value="Ribosomal_uS13-like_H2TH"/>
</dbReference>
<dbReference type="PANTHER" id="PTHR10871">
    <property type="entry name" value="30S RIBOSOMAL PROTEIN S13/40S RIBOSOMAL PROTEIN S18"/>
    <property type="match status" value="1"/>
</dbReference>
<dbReference type="GO" id="GO:0019843">
    <property type="term" value="F:rRNA binding"/>
    <property type="evidence" value="ECO:0007669"/>
    <property type="project" value="UniProtKB-UniRule"/>
</dbReference>
<evidence type="ECO:0000256" key="5">
    <source>
        <dbReference type="HAMAP-Rule" id="MF_01315"/>
    </source>
</evidence>
<keyword evidence="2 5" id="KW-0689">Ribosomal protein</keyword>
<dbReference type="InterPro" id="IPR001892">
    <property type="entry name" value="Ribosomal_uS13"/>
</dbReference>
<dbReference type="GO" id="GO:0006412">
    <property type="term" value="P:translation"/>
    <property type="evidence" value="ECO:0007669"/>
    <property type="project" value="UniProtKB-UniRule"/>
</dbReference>
<dbReference type="HAMAP" id="MF_01315">
    <property type="entry name" value="Ribosomal_uS13"/>
    <property type="match status" value="1"/>
</dbReference>
<comment type="caution">
    <text evidence="7">The sequence shown here is derived from an EMBL/GenBank/DDBJ whole genome shotgun (WGS) entry which is preliminary data.</text>
</comment>
<comment type="similarity">
    <text evidence="1 5">Belongs to the universal ribosomal protein uS13 family.</text>
</comment>
<accession>A0A7K4NN15</accession>
<comment type="subunit">
    <text evidence="4 5">Part of the 30S ribosomal subunit. Forms a loose heterodimer with protein S19. Forms two bridges to the 50S subunit in the 70S ribosome.</text>
</comment>
<dbReference type="FunFam" id="4.10.910.10:FF:000002">
    <property type="entry name" value="40S ribosomal protein S18"/>
    <property type="match status" value="1"/>
</dbReference>
<dbReference type="AlphaFoldDB" id="A0A7K4NN15"/>
<organism evidence="7 8">
    <name type="scientific">Marine Group I thaumarchaeote</name>
    <dbReference type="NCBI Taxonomy" id="2511932"/>
    <lineage>
        <taxon>Archaea</taxon>
        <taxon>Nitrososphaerota</taxon>
        <taxon>Marine Group I</taxon>
    </lineage>
</organism>
<dbReference type="PROSITE" id="PS00646">
    <property type="entry name" value="RIBOSOMAL_S13_1"/>
    <property type="match status" value="1"/>
</dbReference>
<dbReference type="GO" id="GO:0003735">
    <property type="term" value="F:structural constituent of ribosome"/>
    <property type="evidence" value="ECO:0007669"/>
    <property type="project" value="InterPro"/>
</dbReference>
<sequence>MAVEYQYLVRIVGNDIPGERKMVVGLTKIRGVGYMFANTIINVLKINPDQRIGYLSPEQIKSIESIIKNPSASNFPSWFLNRRKDIETGEDKHLITSDIAFTVRNDIEREKTSGSWRGIRHMFGLKVRGQRTRCTGRKGGAVSVAKGGKIMPARGGVAAEGAEPAAGAEGAEPTVEAKEGSEKKEAPAAGKKEAPAAGKKEAPAADKKK</sequence>
<name>A0A7K4NN15_9ARCH</name>
<gene>
    <name evidence="5" type="primary">rps13</name>
    <name evidence="7" type="ORF">HX804_05250</name>
</gene>
<protein>
    <recommendedName>
        <fullName evidence="5">Small ribosomal subunit protein uS13</fullName>
    </recommendedName>
</protein>
<dbReference type="Proteomes" id="UP000529843">
    <property type="component" value="Unassembled WGS sequence"/>
</dbReference>
<evidence type="ECO:0000256" key="1">
    <source>
        <dbReference type="ARBA" id="ARBA00008080"/>
    </source>
</evidence>
<proteinExistence type="inferred from homology"/>